<dbReference type="GO" id="GO:0003677">
    <property type="term" value="F:DNA binding"/>
    <property type="evidence" value="ECO:0007669"/>
    <property type="project" value="UniProtKB-KW"/>
</dbReference>
<evidence type="ECO:0000313" key="3">
    <source>
        <dbReference type="EMBL" id="PPK85642.1"/>
    </source>
</evidence>
<keyword evidence="4" id="KW-1185">Reference proteome</keyword>
<name>A0A2S6I379_9BACT</name>
<dbReference type="PANTHER" id="PTHR43096">
    <property type="entry name" value="DNAJ HOMOLOG 1, MITOCHONDRIAL-RELATED"/>
    <property type="match status" value="1"/>
</dbReference>
<dbReference type="InterPro" id="IPR036869">
    <property type="entry name" value="J_dom_sf"/>
</dbReference>
<dbReference type="CDD" id="cd06257">
    <property type="entry name" value="DnaJ"/>
    <property type="match status" value="1"/>
</dbReference>
<proteinExistence type="predicted"/>
<dbReference type="InterPro" id="IPR001623">
    <property type="entry name" value="DnaJ_domain"/>
</dbReference>
<dbReference type="PROSITE" id="PS50076">
    <property type="entry name" value="DNAJ_2"/>
    <property type="match status" value="1"/>
</dbReference>
<dbReference type="InterPro" id="IPR002939">
    <property type="entry name" value="DnaJ_C"/>
</dbReference>
<dbReference type="SUPFAM" id="SSF49493">
    <property type="entry name" value="HSP40/DnaJ peptide-binding domain"/>
    <property type="match status" value="2"/>
</dbReference>
<dbReference type="PRINTS" id="PR00625">
    <property type="entry name" value="JDOMAIN"/>
</dbReference>
<keyword evidence="1" id="KW-0143">Chaperone</keyword>
<feature type="domain" description="J" evidence="2">
    <location>
        <begin position="6"/>
        <end position="71"/>
    </location>
</feature>
<dbReference type="SMART" id="SM00271">
    <property type="entry name" value="DnaJ"/>
    <property type="match status" value="1"/>
</dbReference>
<dbReference type="Pfam" id="PF00226">
    <property type="entry name" value="DnaJ"/>
    <property type="match status" value="1"/>
</dbReference>
<dbReference type="Gene3D" id="1.10.287.110">
    <property type="entry name" value="DnaJ domain"/>
    <property type="match status" value="1"/>
</dbReference>
<dbReference type="GO" id="GO:0051082">
    <property type="term" value="F:unfolded protein binding"/>
    <property type="evidence" value="ECO:0007669"/>
    <property type="project" value="InterPro"/>
</dbReference>
<protein>
    <submittedName>
        <fullName evidence="3">Curved DNA-binding protein</fullName>
    </submittedName>
</protein>
<gene>
    <name evidence="3" type="ORF">CLV84_2545</name>
</gene>
<dbReference type="SUPFAM" id="SSF46565">
    <property type="entry name" value="Chaperone J-domain"/>
    <property type="match status" value="1"/>
</dbReference>
<dbReference type="Gene3D" id="2.60.260.20">
    <property type="entry name" value="Urease metallochaperone UreE, N-terminal domain"/>
    <property type="match status" value="2"/>
</dbReference>
<reference evidence="3 4" key="1">
    <citation type="submission" date="2018-02" db="EMBL/GenBank/DDBJ databases">
        <title>Genomic Encyclopedia of Archaeal and Bacterial Type Strains, Phase II (KMG-II): from individual species to whole genera.</title>
        <authorList>
            <person name="Goeker M."/>
        </authorList>
    </citation>
    <scope>NUCLEOTIDE SEQUENCE [LARGE SCALE GENOMIC DNA]</scope>
    <source>
        <strain evidence="3 4">DSM 29526</strain>
    </source>
</reference>
<dbReference type="PROSITE" id="PS00636">
    <property type="entry name" value="DNAJ_1"/>
    <property type="match status" value="1"/>
</dbReference>
<evidence type="ECO:0000256" key="1">
    <source>
        <dbReference type="ARBA" id="ARBA00023186"/>
    </source>
</evidence>
<dbReference type="InterPro" id="IPR018253">
    <property type="entry name" value="DnaJ_domain_CS"/>
</dbReference>
<sequence>MAQFIDYYQTLGVDKTADEKQLKKAFRKLARKYHPDVAPDDAEAEQKFKAVNEAYAVLSDPEKRAKYDKYGKDWEHAEAFEQARQQRGNATGGFAGGNPFGGEYTYTSGGEGADFSDFFRDMFGGGGAGARFGGQSRAFRGRDIEAELHVDLQDVLEDNKQILTVNGKQLRVTIPAGVEDGQTLRLRGQGSPGAGGGPAGDLFITFRVNTPPAYRREGADLYKSVEVDLYTMLLGGKITVDTPTGAVNLPVAANTPNGKRVRLKGKGLPEYKGQASGDLYLELTVRLPASLSGEEKETFERLAGR</sequence>
<dbReference type="InterPro" id="IPR008971">
    <property type="entry name" value="HSP40/DnaJ_pept-bd"/>
</dbReference>
<dbReference type="Pfam" id="PF01556">
    <property type="entry name" value="DnaJ_C"/>
    <property type="match status" value="1"/>
</dbReference>
<evidence type="ECO:0000259" key="2">
    <source>
        <dbReference type="PROSITE" id="PS50076"/>
    </source>
</evidence>
<dbReference type="GO" id="GO:0042026">
    <property type="term" value="P:protein refolding"/>
    <property type="evidence" value="ECO:0007669"/>
    <property type="project" value="TreeGrafter"/>
</dbReference>
<dbReference type="Proteomes" id="UP000237662">
    <property type="component" value="Unassembled WGS sequence"/>
</dbReference>
<dbReference type="OrthoDB" id="9779889at2"/>
<keyword evidence="3" id="KW-0238">DNA-binding</keyword>
<dbReference type="CDD" id="cd10747">
    <property type="entry name" value="DnaJ_C"/>
    <property type="match status" value="1"/>
</dbReference>
<comment type="caution">
    <text evidence="3">The sequence shown here is derived from an EMBL/GenBank/DDBJ whole genome shotgun (WGS) entry which is preliminary data.</text>
</comment>
<dbReference type="AlphaFoldDB" id="A0A2S6I379"/>
<dbReference type="EMBL" id="PTJC01000006">
    <property type="protein sequence ID" value="PPK85642.1"/>
    <property type="molecule type" value="Genomic_DNA"/>
</dbReference>
<evidence type="ECO:0000313" key="4">
    <source>
        <dbReference type="Proteomes" id="UP000237662"/>
    </source>
</evidence>
<dbReference type="RefSeq" id="WP_104420132.1">
    <property type="nucleotide sequence ID" value="NZ_PTJC01000006.1"/>
</dbReference>
<dbReference type="FunFam" id="2.60.260.20:FF:000013">
    <property type="entry name" value="DnaJ subfamily B member 11"/>
    <property type="match status" value="1"/>
</dbReference>
<organism evidence="3 4">
    <name type="scientific">Neolewinella xylanilytica</name>
    <dbReference type="NCBI Taxonomy" id="1514080"/>
    <lineage>
        <taxon>Bacteria</taxon>
        <taxon>Pseudomonadati</taxon>
        <taxon>Bacteroidota</taxon>
        <taxon>Saprospiria</taxon>
        <taxon>Saprospirales</taxon>
        <taxon>Lewinellaceae</taxon>
        <taxon>Neolewinella</taxon>
    </lineage>
</organism>
<dbReference type="GO" id="GO:0005737">
    <property type="term" value="C:cytoplasm"/>
    <property type="evidence" value="ECO:0007669"/>
    <property type="project" value="TreeGrafter"/>
</dbReference>
<accession>A0A2S6I379</accession>
<dbReference type="PANTHER" id="PTHR43096:SF48">
    <property type="entry name" value="CHAPERONE PROTEIN DNAJ"/>
    <property type="match status" value="1"/>
</dbReference>